<dbReference type="Pfam" id="PF10374">
    <property type="entry name" value="EST1"/>
    <property type="match status" value="1"/>
</dbReference>
<dbReference type="Gene3D" id="1.25.40.10">
    <property type="entry name" value="Tetratricopeptide repeat domain"/>
    <property type="match status" value="1"/>
</dbReference>
<feature type="domain" description="DNA/RNA-binding" evidence="2">
    <location>
        <begin position="188"/>
        <end position="479"/>
    </location>
</feature>
<feature type="compositionally biased region" description="Polar residues" evidence="1">
    <location>
        <begin position="822"/>
        <end position="836"/>
    </location>
</feature>
<feature type="region of interest" description="Disordered" evidence="1">
    <location>
        <begin position="720"/>
        <end position="750"/>
    </location>
</feature>
<accession>A0A8E2F422</accession>
<dbReference type="InterPro" id="IPR019458">
    <property type="entry name" value="Est1-like_N"/>
</dbReference>
<sequence>MATLVEQAVRLARSVEQELLTKLADRNAPSAEIAGLIQEYRVACEKIIFSDFQYATSRGVETQLWAAHTKISNNYRKQLSHLRRNGKNRVVELRKLAKYYLEFIKSSQRFYRQYILHLDARFDGIPELRQVTKTWKHDARSEPSQQPLSAKLKHQILLSCHQTLIQLGDLSRYRETELAEKERNWGPAIGYYGLATEIYPDSGVSHNQQAVIAREDGNHFRTTYHLYRSLSTKERYPLAKQNLELEFKKIVSAWEKGELINNRSARDGNSAGRALVAWFVRLHSKCYKGEDFPEHDELENEVLSQLAIELKERSLDGMLYKIILINLAAEYFATIQMQEAEPPQDILRSYFYFLRLNVKTFFTLLQILQPELERLTEGDDVTARNGERPQQLSDKITAVARRILPGLRLYSTWFMRYWHVLNANVADTLTEVEVQELWKAYAESLTLLASAFPAESLPQDDYMLEEDVDTIGFQPLISDETKKNWYINGTLKRRWSDTGFQRNHPNVEMLMRIRDLLVDGLTLTQDQKAPLDLDGLRFIYREAGLPSELLASPYNQPEGSPTVAMNNVDMPLFPPEAPLADDQKSYSVAPSESASTTLAKDADMNRMVDDLVGPNDGLDPLPEEDENIPPTPPEQTFEDTALVNDTSYGIGPLTVSDFANAVHNYTQPMCSPQTPLYTAMNRVSSSSSIRQLPSLPSLPAQQYNDNGIWNRNYGSPGPSSPFLGNGLGARSSPYNGAEASGHSRGNSVNSIRSSSAFADSWTGHTITPIGPSHDSQTFANGLGNGVTWGNSNHAVYGNNQGINRSNVDVGMMSPFLFGNNKSTWSSDLERGTSSYGRTPPNGQGG</sequence>
<dbReference type="AlphaFoldDB" id="A0A8E2F422"/>
<dbReference type="PANTHER" id="PTHR15696">
    <property type="entry name" value="SMG-7 SUPPRESSOR WITH MORPHOLOGICAL EFFECT ON GENITALIA PROTEIN 7"/>
    <property type="match status" value="1"/>
</dbReference>
<dbReference type="SUPFAM" id="SSF48452">
    <property type="entry name" value="TPR-like"/>
    <property type="match status" value="1"/>
</dbReference>
<feature type="compositionally biased region" description="Polar residues" evidence="1">
    <location>
        <begin position="585"/>
        <end position="596"/>
    </location>
</feature>
<evidence type="ECO:0008006" key="6">
    <source>
        <dbReference type="Google" id="ProtNLM"/>
    </source>
</evidence>
<dbReference type="InterPro" id="IPR018834">
    <property type="entry name" value="DNA/RNA-bd_Est1-type"/>
</dbReference>
<organism evidence="4 5">
    <name type="scientific">Glonium stellatum</name>
    <dbReference type="NCBI Taxonomy" id="574774"/>
    <lineage>
        <taxon>Eukaryota</taxon>
        <taxon>Fungi</taxon>
        <taxon>Dikarya</taxon>
        <taxon>Ascomycota</taxon>
        <taxon>Pezizomycotina</taxon>
        <taxon>Dothideomycetes</taxon>
        <taxon>Pleosporomycetidae</taxon>
        <taxon>Gloniales</taxon>
        <taxon>Gloniaceae</taxon>
        <taxon>Glonium</taxon>
    </lineage>
</organism>
<name>A0A8E2F422_9PEZI</name>
<dbReference type="InterPro" id="IPR011990">
    <property type="entry name" value="TPR-like_helical_dom_sf"/>
</dbReference>
<evidence type="ECO:0000259" key="2">
    <source>
        <dbReference type="Pfam" id="PF10373"/>
    </source>
</evidence>
<keyword evidence="5" id="KW-1185">Reference proteome</keyword>
<dbReference type="OrthoDB" id="69928at2759"/>
<feature type="region of interest" description="Disordered" evidence="1">
    <location>
        <begin position="614"/>
        <end position="635"/>
    </location>
</feature>
<protein>
    <recommendedName>
        <fullName evidence="6">Telomerase activating protein Est1</fullName>
    </recommendedName>
</protein>
<dbReference type="EMBL" id="KV749298">
    <property type="protein sequence ID" value="OCL10177.1"/>
    <property type="molecule type" value="Genomic_DNA"/>
</dbReference>
<dbReference type="Pfam" id="PF10373">
    <property type="entry name" value="EST1_DNA_bind"/>
    <property type="match status" value="1"/>
</dbReference>
<feature type="region of interest" description="Disordered" evidence="1">
    <location>
        <begin position="822"/>
        <end position="845"/>
    </location>
</feature>
<reference evidence="4 5" key="1">
    <citation type="journal article" date="2016" name="Nat. Commun.">
        <title>Ectomycorrhizal ecology is imprinted in the genome of the dominant symbiotic fungus Cenococcum geophilum.</title>
        <authorList>
            <consortium name="DOE Joint Genome Institute"/>
            <person name="Peter M."/>
            <person name="Kohler A."/>
            <person name="Ohm R.A."/>
            <person name="Kuo A."/>
            <person name="Krutzmann J."/>
            <person name="Morin E."/>
            <person name="Arend M."/>
            <person name="Barry K.W."/>
            <person name="Binder M."/>
            <person name="Choi C."/>
            <person name="Clum A."/>
            <person name="Copeland A."/>
            <person name="Grisel N."/>
            <person name="Haridas S."/>
            <person name="Kipfer T."/>
            <person name="LaButti K."/>
            <person name="Lindquist E."/>
            <person name="Lipzen A."/>
            <person name="Maire R."/>
            <person name="Meier B."/>
            <person name="Mihaltcheva S."/>
            <person name="Molinier V."/>
            <person name="Murat C."/>
            <person name="Poggeler S."/>
            <person name="Quandt C.A."/>
            <person name="Sperisen C."/>
            <person name="Tritt A."/>
            <person name="Tisserant E."/>
            <person name="Crous P.W."/>
            <person name="Henrissat B."/>
            <person name="Nehls U."/>
            <person name="Egli S."/>
            <person name="Spatafora J.W."/>
            <person name="Grigoriev I.V."/>
            <person name="Martin F.M."/>
        </authorList>
    </citation>
    <scope>NUCLEOTIDE SEQUENCE [LARGE SCALE GENOMIC DNA]</scope>
    <source>
        <strain evidence="4 5">CBS 207.34</strain>
    </source>
</reference>
<dbReference type="PANTHER" id="PTHR15696:SF36">
    <property type="entry name" value="NONSENSE-MEDIATED MRNA DECAY FACTOR"/>
    <property type="match status" value="1"/>
</dbReference>
<evidence type="ECO:0000313" key="4">
    <source>
        <dbReference type="EMBL" id="OCL10177.1"/>
    </source>
</evidence>
<gene>
    <name evidence="4" type="ORF">AOQ84DRAFT_375157</name>
</gene>
<feature type="region of interest" description="Disordered" evidence="1">
    <location>
        <begin position="577"/>
        <end position="596"/>
    </location>
</feature>
<dbReference type="InterPro" id="IPR045153">
    <property type="entry name" value="Est1/Ebs1-like"/>
</dbReference>
<evidence type="ECO:0000259" key="3">
    <source>
        <dbReference type="Pfam" id="PF10374"/>
    </source>
</evidence>
<evidence type="ECO:0000256" key="1">
    <source>
        <dbReference type="SAM" id="MobiDB-lite"/>
    </source>
</evidence>
<evidence type="ECO:0000313" key="5">
    <source>
        <dbReference type="Proteomes" id="UP000250140"/>
    </source>
</evidence>
<feature type="domain" description="Telomerase activating protein Est1-like N-terminal" evidence="3">
    <location>
        <begin position="60"/>
        <end position="176"/>
    </location>
</feature>
<dbReference type="Proteomes" id="UP000250140">
    <property type="component" value="Unassembled WGS sequence"/>
</dbReference>
<proteinExistence type="predicted"/>